<dbReference type="GO" id="GO:0005524">
    <property type="term" value="F:ATP binding"/>
    <property type="evidence" value="ECO:0007669"/>
    <property type="project" value="UniProtKB-KW"/>
</dbReference>
<dbReference type="Pfam" id="PF24391">
    <property type="entry name" value="HD-CE"/>
    <property type="match status" value="1"/>
</dbReference>
<name>A0AAJ5WG81_9PSED</name>
<accession>A0AAJ5WG81</accession>
<keyword evidence="3 6" id="KW-0067">ATP-binding</keyword>
<proteinExistence type="inferred from homology"/>
<dbReference type="Gene3D" id="3.30.565.10">
    <property type="entry name" value="Histidine kinase-like ATPase, C-terminal domain"/>
    <property type="match status" value="1"/>
</dbReference>
<evidence type="ECO:0000259" key="5">
    <source>
        <dbReference type="Pfam" id="PF24391"/>
    </source>
</evidence>
<dbReference type="InterPro" id="IPR001404">
    <property type="entry name" value="Hsp90_fam"/>
</dbReference>
<evidence type="ECO:0000256" key="1">
    <source>
        <dbReference type="ARBA" id="ARBA00008239"/>
    </source>
</evidence>
<evidence type="ECO:0000313" key="6">
    <source>
        <dbReference type="EMBL" id="WEK29129.1"/>
    </source>
</evidence>
<dbReference type="GO" id="GO:0140662">
    <property type="term" value="F:ATP-dependent protein folding chaperone"/>
    <property type="evidence" value="ECO:0007669"/>
    <property type="project" value="InterPro"/>
</dbReference>
<dbReference type="InterPro" id="IPR056471">
    <property type="entry name" value="HD-CE"/>
</dbReference>
<dbReference type="GO" id="GO:0051082">
    <property type="term" value="F:unfolded protein binding"/>
    <property type="evidence" value="ECO:0007669"/>
    <property type="project" value="InterPro"/>
</dbReference>
<dbReference type="PANTHER" id="PTHR11528">
    <property type="entry name" value="HEAT SHOCK PROTEIN 90 FAMILY MEMBER"/>
    <property type="match status" value="1"/>
</dbReference>
<dbReference type="Proteomes" id="UP001216329">
    <property type="component" value="Chromosome"/>
</dbReference>
<dbReference type="GO" id="GO:0016887">
    <property type="term" value="F:ATP hydrolysis activity"/>
    <property type="evidence" value="ECO:0007669"/>
    <property type="project" value="InterPro"/>
</dbReference>
<feature type="domain" description="HD-CE" evidence="5">
    <location>
        <begin position="52"/>
        <end position="310"/>
    </location>
</feature>
<organism evidence="6 7">
    <name type="scientific">Candidatus Pseudomonas phytovorans</name>
    <dbReference type="NCBI Taxonomy" id="3121377"/>
    <lineage>
        <taxon>Bacteria</taxon>
        <taxon>Pseudomonadati</taxon>
        <taxon>Pseudomonadota</taxon>
        <taxon>Gammaproteobacteria</taxon>
        <taxon>Pseudomonadales</taxon>
        <taxon>Pseudomonadaceae</taxon>
        <taxon>Pseudomonas</taxon>
    </lineage>
</organism>
<keyword evidence="4" id="KW-0143">Chaperone</keyword>
<dbReference type="SUPFAM" id="SSF55874">
    <property type="entry name" value="ATPase domain of HSP90 chaperone/DNA topoisomerase II/histidine kinase"/>
    <property type="match status" value="1"/>
</dbReference>
<dbReference type="AlphaFoldDB" id="A0AAJ5WG81"/>
<reference evidence="6" key="1">
    <citation type="submission" date="2023-03" db="EMBL/GenBank/DDBJ databases">
        <title>Andean soil-derived lignocellulolytic bacterial consortium as a source of novel taxa and putative plastic-active enzymes.</title>
        <authorList>
            <person name="Diaz-Garcia L."/>
            <person name="Chuvochina M."/>
            <person name="Feuerriegel G."/>
            <person name="Bunk B."/>
            <person name="Sproer C."/>
            <person name="Streit W.R."/>
            <person name="Rodriguez L.M."/>
            <person name="Overmann J."/>
            <person name="Jimenez D.J."/>
        </authorList>
    </citation>
    <scope>NUCLEOTIDE SEQUENCE</scope>
    <source>
        <strain evidence="6">MAG 876</strain>
    </source>
</reference>
<protein>
    <submittedName>
        <fullName evidence="6">ATP-binding protein</fullName>
    </submittedName>
</protein>
<gene>
    <name evidence="6" type="ORF">P0Y58_19755</name>
</gene>
<evidence type="ECO:0000256" key="2">
    <source>
        <dbReference type="ARBA" id="ARBA00022741"/>
    </source>
</evidence>
<evidence type="ECO:0000256" key="3">
    <source>
        <dbReference type="ARBA" id="ARBA00022840"/>
    </source>
</evidence>
<evidence type="ECO:0000256" key="4">
    <source>
        <dbReference type="ARBA" id="ARBA00023186"/>
    </source>
</evidence>
<dbReference type="InterPro" id="IPR020575">
    <property type="entry name" value="Hsp90_N"/>
</dbReference>
<dbReference type="EMBL" id="CP119325">
    <property type="protein sequence ID" value="WEK29129.1"/>
    <property type="molecule type" value="Genomic_DNA"/>
</dbReference>
<dbReference type="PRINTS" id="PR00775">
    <property type="entry name" value="HEATSHOCK90"/>
</dbReference>
<sequence>MDTYQQSSLWKNAFSPKEDGFDEQRKKLVFAYEEFRSRVAMLASQIDKDMGNLTIHDITHVDALWWTASEIIGPEYHVNPAEAFVLGGAFLLHDAGHCVAAYPGGIEEIMALPEWQVFCNTLQVNAETLKRGSEAYQNVLFEVLRALHPKQAKTLARAEWFSPEDNKPLHLLDNSDLRNDFADVIGMIAESHWHHPHQLEVLSDRIVQPIIYLSPAPWKVDVFKLALILRVADAAHIDGRRAPRFLLAMKKPVGISLHHWKFQARFNLPSRDLDPTRKELCLSSSPFTAKDQEAWWLAYDAAKLLDSELESCERLLLDHQRQLFAVRTVANIHSTERFSRNVPTAGWHPVDTSVKISNISEIVERFGGTQLYGDEPSLALRELIQNARDAVNACRSLEGLYPTEGRIDVALRSTQEGVWLDVVDTGIGMSRYVLTEVLLDFGKSLWKSSELRGEWEHLGATGFEPVGKFGIGFFSVFMLGSRVVLTTSRYEAKANEAPQWVLDFSDTYKLRPTLREPGGNEKLKRHGTKVSVLLHANILEKLLQNPSSTRKKPLKLSLAEICAQLAPSLDVDLFTTTDGKTTQAIKANDWLDIDDLALLKRISPHLANNSKHIENSTPLHELLNESGKIIGRIGVRLRSHRYTPITCAGSYKGIYTGYVEGITGIINCTNQSDLARHSTHPEITLKEYLKWLAEHVEPIIESKDLALQDHALIAGLGANPKKIIIGTIDGKLINTKELAAHCKGLKTLIHHDFQISFEEDDEVLPSDFRSSLILNDNLLLTDSIAPANWIKKLLSEDPNLIFSISDTIEDTLHLAWKEFSISEKDAVIGTVQGEKIIRNCTVYERM</sequence>
<comment type="similarity">
    <text evidence="1">Belongs to the heat shock protein 90 family.</text>
</comment>
<keyword evidence="2" id="KW-0547">Nucleotide-binding</keyword>
<evidence type="ECO:0000313" key="7">
    <source>
        <dbReference type="Proteomes" id="UP001216329"/>
    </source>
</evidence>
<dbReference type="Pfam" id="PF13589">
    <property type="entry name" value="HATPase_c_3"/>
    <property type="match status" value="1"/>
</dbReference>
<dbReference type="InterPro" id="IPR036890">
    <property type="entry name" value="HATPase_C_sf"/>
</dbReference>